<evidence type="ECO:0000313" key="2">
    <source>
        <dbReference type="Proteomes" id="UP000245391"/>
    </source>
</evidence>
<dbReference type="EMBL" id="QGNY01000002">
    <property type="protein sequence ID" value="PWS32724.1"/>
    <property type="molecule type" value="Genomic_DNA"/>
</dbReference>
<gene>
    <name evidence="1" type="ORF">DF947_06535</name>
</gene>
<dbReference type="AlphaFoldDB" id="A0A317F0Q7"/>
<accession>A0A317F0Q7</accession>
<sequence>MTEPIILFRKMKIFGIITLSLIFISCIRERELQLVLTDQSKNALWNQKEVFQNGNLSGVINQFEFYKDGSSMAFISDNESKKGIQAVLNLESSSLGSWHFSKKDSTLQICAVFIFKVTRISQDTIFMSGKGFKGNYLLIRVVPKRD</sequence>
<organism evidence="1 2">
    <name type="scientific">Pedobacter paludis</name>
    <dbReference type="NCBI Taxonomy" id="2203212"/>
    <lineage>
        <taxon>Bacteria</taxon>
        <taxon>Pseudomonadati</taxon>
        <taxon>Bacteroidota</taxon>
        <taxon>Sphingobacteriia</taxon>
        <taxon>Sphingobacteriales</taxon>
        <taxon>Sphingobacteriaceae</taxon>
        <taxon>Pedobacter</taxon>
    </lineage>
</organism>
<reference evidence="2" key="1">
    <citation type="submission" date="2018-05" db="EMBL/GenBank/DDBJ databases">
        <title>Pedobacter paludis sp. nov., isolated from wetland soil.</title>
        <authorList>
            <person name="Zhang Y."/>
        </authorList>
    </citation>
    <scope>NUCLEOTIDE SEQUENCE [LARGE SCALE GENOMIC DNA]</scope>
    <source>
        <strain evidence="2">R-8</strain>
    </source>
</reference>
<protein>
    <submittedName>
        <fullName evidence="1">Uncharacterized protein</fullName>
    </submittedName>
</protein>
<keyword evidence="2" id="KW-1185">Reference proteome</keyword>
<name>A0A317F0Q7_9SPHI</name>
<proteinExistence type="predicted"/>
<dbReference type="Proteomes" id="UP000245391">
    <property type="component" value="Unassembled WGS sequence"/>
</dbReference>
<comment type="caution">
    <text evidence="1">The sequence shown here is derived from an EMBL/GenBank/DDBJ whole genome shotgun (WGS) entry which is preliminary data.</text>
</comment>
<evidence type="ECO:0000313" key="1">
    <source>
        <dbReference type="EMBL" id="PWS32724.1"/>
    </source>
</evidence>